<reference evidence="2" key="1">
    <citation type="journal article" date="2015" name="Genome Announc.">
        <title>Draft genome sequence of Talaromyces cellulolyticus strain Y-94, a source of lignocellulosic biomass-degrading enzymes.</title>
        <authorList>
            <person name="Fujii T."/>
            <person name="Koike H."/>
            <person name="Sawayama S."/>
            <person name="Yano S."/>
            <person name="Inoue H."/>
        </authorList>
    </citation>
    <scope>NUCLEOTIDE SEQUENCE [LARGE SCALE GENOMIC DNA]</scope>
    <source>
        <strain evidence="2">Y-94</strain>
    </source>
</reference>
<dbReference type="Pfam" id="PF13279">
    <property type="entry name" value="4HBT_2"/>
    <property type="match status" value="1"/>
</dbReference>
<name>A0A6V8HJ09_TALPI</name>
<evidence type="ECO:0000313" key="2">
    <source>
        <dbReference type="Proteomes" id="UP000053095"/>
    </source>
</evidence>
<comment type="caution">
    <text evidence="1">The sequence shown here is derived from an EMBL/GenBank/DDBJ whole genome shotgun (WGS) entry which is preliminary data.</text>
</comment>
<dbReference type="InterPro" id="IPR029069">
    <property type="entry name" value="HotDog_dom_sf"/>
</dbReference>
<dbReference type="AlphaFoldDB" id="A0A6V8HJ09"/>
<organism evidence="1 2">
    <name type="scientific">Talaromyces pinophilus</name>
    <name type="common">Penicillium pinophilum</name>
    <dbReference type="NCBI Taxonomy" id="128442"/>
    <lineage>
        <taxon>Eukaryota</taxon>
        <taxon>Fungi</taxon>
        <taxon>Dikarya</taxon>
        <taxon>Ascomycota</taxon>
        <taxon>Pezizomycotina</taxon>
        <taxon>Eurotiomycetes</taxon>
        <taxon>Eurotiomycetidae</taxon>
        <taxon>Eurotiales</taxon>
        <taxon>Trichocomaceae</taxon>
        <taxon>Talaromyces</taxon>
        <taxon>Talaromyces sect. Talaromyces</taxon>
    </lineage>
</organism>
<keyword evidence="2" id="KW-1185">Reference proteome</keyword>
<dbReference type="Gene3D" id="3.10.129.10">
    <property type="entry name" value="Hotdog Thioesterase"/>
    <property type="match status" value="1"/>
</dbReference>
<dbReference type="EMBL" id="DF933838">
    <property type="protein sequence ID" value="GAM41811.1"/>
    <property type="molecule type" value="Genomic_DNA"/>
</dbReference>
<accession>A0A6V8HJ09</accession>
<dbReference type="SUPFAM" id="SSF54637">
    <property type="entry name" value="Thioesterase/thiol ester dehydrase-isomerase"/>
    <property type="match status" value="1"/>
</dbReference>
<gene>
    <name evidence="1" type="ORF">TCE0_042f15224</name>
</gene>
<protein>
    <submittedName>
        <fullName evidence="1">Uncharacterized protein</fullName>
    </submittedName>
</protein>
<sequence length="168" mass="19624">MADGHQTTNREMSHVRLETGADPAHQTEWLNTVGNKGIGLILQSIKIDYKFPMTWPDKITVFHRLTQNPSDTLNKSYFQQEALILSECKQRPAARVIEQNYLYDYTQLRKTNTPPEFILRQFKETWALQEESKRRWQQQVADIENEVRKLELESWDNPDAVEDMGSAG</sequence>
<evidence type="ECO:0000313" key="1">
    <source>
        <dbReference type="EMBL" id="GAM41811.1"/>
    </source>
</evidence>
<dbReference type="Proteomes" id="UP000053095">
    <property type="component" value="Unassembled WGS sequence"/>
</dbReference>
<proteinExistence type="predicted"/>